<feature type="transmembrane region" description="Helical" evidence="1">
    <location>
        <begin position="99"/>
        <end position="121"/>
    </location>
</feature>
<feature type="transmembrane region" description="Helical" evidence="1">
    <location>
        <begin position="75"/>
        <end position="93"/>
    </location>
</feature>
<feature type="transmembrane region" description="Helical" evidence="1">
    <location>
        <begin position="261"/>
        <end position="279"/>
    </location>
</feature>
<feature type="transmembrane region" description="Helical" evidence="1">
    <location>
        <begin position="12"/>
        <end position="33"/>
    </location>
</feature>
<organism evidence="2 3">
    <name type="scientific">Ignisphaera aggregans (strain DSM 17230 / JCM 13409 / AQ1.S1)</name>
    <dbReference type="NCBI Taxonomy" id="583356"/>
    <lineage>
        <taxon>Archaea</taxon>
        <taxon>Thermoproteota</taxon>
        <taxon>Thermoprotei</taxon>
        <taxon>Desulfurococcales</taxon>
        <taxon>Desulfurococcaceae</taxon>
        <taxon>Ignisphaera</taxon>
    </lineage>
</organism>
<name>E0SPU9_IGNAA</name>
<protein>
    <submittedName>
        <fullName evidence="2">Uncharacterized protein</fullName>
    </submittedName>
</protein>
<dbReference type="AlphaFoldDB" id="E0SPU9"/>
<evidence type="ECO:0000256" key="1">
    <source>
        <dbReference type="SAM" id="Phobius"/>
    </source>
</evidence>
<feature type="transmembrane region" description="Helical" evidence="1">
    <location>
        <begin position="188"/>
        <end position="210"/>
    </location>
</feature>
<feature type="transmembrane region" description="Helical" evidence="1">
    <location>
        <begin position="39"/>
        <end position="63"/>
    </location>
</feature>
<accession>E0SPU9</accession>
<dbReference type="EMBL" id="CP002098">
    <property type="protein sequence ID" value="ADM26971.1"/>
    <property type="molecule type" value="Genomic_DNA"/>
</dbReference>
<feature type="transmembrane region" description="Helical" evidence="1">
    <location>
        <begin position="157"/>
        <end position="176"/>
    </location>
</feature>
<sequence length="291" mass="33305">MGFVKVNLKNVPITFFISALILVLLLNIIGRLLPPFVELCYVVILTIIVACCFALLFLLPIIFPNRSDKRYRVNYLIAYMTSLLTSWLLAIYSSSVQSFLMHLLSFLALLIFVLTSSLLPVMECYEKYVLSWRDLLIGLRLVVTTSERSVSYILGKLTFWFIFSMPASIIISYLLTEAHLINIRQIPFNTLVYLILNIIVVIAVFMETIFEFPKLFPRISKMLGRGFYVLATIIFIISAIYLYELLTSNNQKLLEYSPSTFYSAIALLSYIFFFIAMVASTTCRNEVATSV</sequence>
<keyword evidence="1" id="KW-0812">Transmembrane</keyword>
<dbReference type="BioCyc" id="IAGG583356:GHAH-130-MONOMER"/>
<keyword evidence="1" id="KW-0472">Membrane</keyword>
<proteinExistence type="predicted"/>
<reference evidence="2 3" key="1">
    <citation type="journal article" date="2010" name="Stand. Genomic Sci.">
        <title>Complete genome sequence of Ignisphaera aggregans type strain (AQ1.S1).</title>
        <authorList>
            <person name="Goker M."/>
            <person name="Held B."/>
            <person name="Lapidus A."/>
            <person name="Nolan M."/>
            <person name="Spring S."/>
            <person name="Yasawong M."/>
            <person name="Lucas S."/>
            <person name="Glavina Del Rio T."/>
            <person name="Tice H."/>
            <person name="Cheng J.F."/>
            <person name="Goodwin L."/>
            <person name="Tapia R."/>
            <person name="Pitluck S."/>
            <person name="Liolios K."/>
            <person name="Ivanova N."/>
            <person name="Mavromatis K."/>
            <person name="Mikhailova N."/>
            <person name="Pati A."/>
            <person name="Chen A."/>
            <person name="Palaniappan K."/>
            <person name="Brambilla E."/>
            <person name="Land M."/>
            <person name="Hauser L."/>
            <person name="Chang Y.J."/>
            <person name="Jeffries C.D."/>
            <person name="Brettin T."/>
            <person name="Detter J.C."/>
            <person name="Han C."/>
            <person name="Rohde M."/>
            <person name="Sikorski J."/>
            <person name="Woyke T."/>
            <person name="Bristow J."/>
            <person name="Eisen J.A."/>
            <person name="Markowitz V."/>
            <person name="Hugenholtz P."/>
            <person name="Kyrpides N.C."/>
            <person name="Klenk H.P."/>
        </authorList>
    </citation>
    <scope>NUCLEOTIDE SEQUENCE [LARGE SCALE GENOMIC DNA]</scope>
    <source>
        <strain evidence="3">DSM 17230 / JCM 13409 / AQ1.S1</strain>
    </source>
</reference>
<evidence type="ECO:0000313" key="3">
    <source>
        <dbReference type="Proteomes" id="UP000001304"/>
    </source>
</evidence>
<dbReference type="HOGENOM" id="CLU_955137_0_0_2"/>
<gene>
    <name evidence="2" type="ordered locus">Igag_0119</name>
</gene>
<keyword evidence="1" id="KW-1133">Transmembrane helix</keyword>
<dbReference type="Proteomes" id="UP000001304">
    <property type="component" value="Chromosome"/>
</dbReference>
<keyword evidence="3" id="KW-1185">Reference proteome</keyword>
<dbReference type="KEGG" id="iag:Igag_0119"/>
<feature type="transmembrane region" description="Helical" evidence="1">
    <location>
        <begin position="222"/>
        <end position="241"/>
    </location>
</feature>
<evidence type="ECO:0000313" key="2">
    <source>
        <dbReference type="EMBL" id="ADM26971.1"/>
    </source>
</evidence>